<evidence type="ECO:0000256" key="1">
    <source>
        <dbReference type="ARBA" id="ARBA00004651"/>
    </source>
</evidence>
<accession>A0A5E7RWC4</accession>
<feature type="transmembrane region" description="Helical" evidence="6">
    <location>
        <begin position="405"/>
        <end position="426"/>
    </location>
</feature>
<feature type="transmembrane region" description="Helical" evidence="6">
    <location>
        <begin position="187"/>
        <end position="209"/>
    </location>
</feature>
<proteinExistence type="predicted"/>
<keyword evidence="4 6" id="KW-1133">Transmembrane helix</keyword>
<feature type="transmembrane region" description="Helical" evidence="6">
    <location>
        <begin position="347"/>
        <end position="368"/>
    </location>
</feature>
<evidence type="ECO:0000313" key="7">
    <source>
        <dbReference type="EMBL" id="VVP77587.1"/>
    </source>
</evidence>
<feature type="transmembrane region" description="Helical" evidence="6">
    <location>
        <begin position="129"/>
        <end position="149"/>
    </location>
</feature>
<sequence>MQLANKIVAGSVDNRRALISAALTTVAQLSKIAVGFAFIKLIAVYLGAGGMGQLGHFMSAVTILSLLAGGGIVNGLIKYVAQFKRQPKKLLATIAVSKSYSLIFCTVVGVLGCAFSTLLSDYIFKTPDYNWVVIFLSVAQFGFAFTNLVTGVANGLRDTKTYAVIQIAGNVLVLPVSWILIQSFHLVGAAISMILFFLLYSVPAMYFYRKSLFFRLPIGFKYERAGFERFMAYTLMATVGAISVPLVEIIIREQIIEHVGFVAAGIWQASIKLSSAYMGFFTIFLAVYFMPMVAEKVKVAEITPLVSKFIKLVMAIFLLGASVFYLLRQYLIPLLLSAEFVDLDGLIKYQLLADFFRVTTYVISFIVVAKAALKIYLFSEITQGLVFCILSLCFLNSGLGVEGVFVANLMMNIVYFVASIFGFMIYRRRNV</sequence>
<dbReference type="EMBL" id="CABVIY010000002">
    <property type="protein sequence ID" value="VVP77587.1"/>
    <property type="molecule type" value="Genomic_DNA"/>
</dbReference>
<feature type="transmembrane region" description="Helical" evidence="6">
    <location>
        <begin position="102"/>
        <end position="123"/>
    </location>
</feature>
<gene>
    <name evidence="7" type="primary">wzxE</name>
    <name evidence="7" type="ORF">PS918_02005</name>
</gene>
<evidence type="ECO:0000256" key="4">
    <source>
        <dbReference type="ARBA" id="ARBA00022989"/>
    </source>
</evidence>
<dbReference type="AlphaFoldDB" id="A0A5E7RWC4"/>
<dbReference type="Proteomes" id="UP000326611">
    <property type="component" value="Unassembled WGS sequence"/>
</dbReference>
<evidence type="ECO:0000313" key="8">
    <source>
        <dbReference type="Proteomes" id="UP000326611"/>
    </source>
</evidence>
<feature type="transmembrane region" description="Helical" evidence="6">
    <location>
        <begin position="230"/>
        <end position="251"/>
    </location>
</feature>
<dbReference type="PANTHER" id="PTHR30250:SF30">
    <property type="entry name" value="LIPID III FLIPPASE"/>
    <property type="match status" value="1"/>
</dbReference>
<feature type="transmembrane region" description="Helical" evidence="6">
    <location>
        <begin position="309"/>
        <end position="327"/>
    </location>
</feature>
<evidence type="ECO:0000256" key="6">
    <source>
        <dbReference type="SAM" id="Phobius"/>
    </source>
</evidence>
<organism evidence="7 8">
    <name type="scientific">Pseudomonas fluorescens</name>
    <dbReference type="NCBI Taxonomy" id="294"/>
    <lineage>
        <taxon>Bacteria</taxon>
        <taxon>Pseudomonadati</taxon>
        <taxon>Pseudomonadota</taxon>
        <taxon>Gammaproteobacteria</taxon>
        <taxon>Pseudomonadales</taxon>
        <taxon>Pseudomonadaceae</taxon>
        <taxon>Pseudomonas</taxon>
    </lineage>
</organism>
<reference evidence="7 8" key="1">
    <citation type="submission" date="2019-09" db="EMBL/GenBank/DDBJ databases">
        <authorList>
            <person name="Chandra G."/>
            <person name="Truman W A."/>
        </authorList>
    </citation>
    <scope>NUCLEOTIDE SEQUENCE [LARGE SCALE GENOMIC DNA]</scope>
    <source>
        <strain evidence="7">PS918</strain>
    </source>
</reference>
<dbReference type="RefSeq" id="WP_150770079.1">
    <property type="nucleotide sequence ID" value="NZ_CABVIY010000002.1"/>
</dbReference>
<feature type="transmembrane region" description="Helical" evidence="6">
    <location>
        <begin position="161"/>
        <end position="181"/>
    </location>
</feature>
<keyword evidence="2" id="KW-1003">Cell membrane</keyword>
<dbReference type="CDD" id="cd13125">
    <property type="entry name" value="MATE_like_10"/>
    <property type="match status" value="1"/>
</dbReference>
<dbReference type="InterPro" id="IPR050833">
    <property type="entry name" value="Poly_Biosynth_Transport"/>
</dbReference>
<dbReference type="GO" id="GO:0009246">
    <property type="term" value="P:enterobacterial common antigen biosynthetic process"/>
    <property type="evidence" value="ECO:0007669"/>
    <property type="project" value="InterPro"/>
</dbReference>
<feature type="transmembrane region" description="Helical" evidence="6">
    <location>
        <begin position="375"/>
        <end position="399"/>
    </location>
</feature>
<dbReference type="InterPro" id="IPR044550">
    <property type="entry name" value="WzxE"/>
</dbReference>
<feature type="transmembrane region" description="Helical" evidence="6">
    <location>
        <begin position="271"/>
        <end position="289"/>
    </location>
</feature>
<feature type="transmembrane region" description="Helical" evidence="6">
    <location>
        <begin position="21"/>
        <end position="45"/>
    </location>
</feature>
<name>A0A5E7RWC4_PSEFL</name>
<protein>
    <submittedName>
        <fullName evidence="7">Lipid III flippase</fullName>
    </submittedName>
</protein>
<keyword evidence="5 6" id="KW-0472">Membrane</keyword>
<dbReference type="GO" id="GO:0005886">
    <property type="term" value="C:plasma membrane"/>
    <property type="evidence" value="ECO:0007669"/>
    <property type="project" value="UniProtKB-SubCell"/>
</dbReference>
<evidence type="ECO:0000256" key="5">
    <source>
        <dbReference type="ARBA" id="ARBA00023136"/>
    </source>
</evidence>
<keyword evidence="3 6" id="KW-0812">Transmembrane</keyword>
<dbReference type="PANTHER" id="PTHR30250">
    <property type="entry name" value="PST FAMILY PREDICTED COLANIC ACID TRANSPORTER"/>
    <property type="match status" value="1"/>
</dbReference>
<evidence type="ECO:0000256" key="2">
    <source>
        <dbReference type="ARBA" id="ARBA00022475"/>
    </source>
</evidence>
<comment type="subcellular location">
    <subcellularLocation>
        <location evidence="1">Cell membrane</location>
        <topology evidence="1">Multi-pass membrane protein</topology>
    </subcellularLocation>
</comment>
<dbReference type="OrthoDB" id="9769862at2"/>
<evidence type="ECO:0000256" key="3">
    <source>
        <dbReference type="ARBA" id="ARBA00022692"/>
    </source>
</evidence>
<feature type="transmembrane region" description="Helical" evidence="6">
    <location>
        <begin position="57"/>
        <end position="81"/>
    </location>
</feature>